<feature type="transmembrane region" description="Helical" evidence="5">
    <location>
        <begin position="94"/>
        <end position="115"/>
    </location>
</feature>
<keyword evidence="2" id="KW-0479">Metal-binding</keyword>
<dbReference type="InterPro" id="IPR050668">
    <property type="entry name" value="Cytochrome_b5"/>
</dbReference>
<dbReference type="Pfam" id="PF00173">
    <property type="entry name" value="Cyt-b5"/>
    <property type="match status" value="1"/>
</dbReference>
<name>M2YCK5_9MICC</name>
<keyword evidence="5" id="KW-0812">Transmembrane</keyword>
<accession>M2YCK5</accession>
<gene>
    <name evidence="7" type="ORF">C884_00527</name>
</gene>
<keyword evidence="5" id="KW-0472">Membrane</keyword>
<reference evidence="7 8" key="1">
    <citation type="journal article" date="2014" name="Genome Announc.">
        <title>Draft Genome Sequence of Kocuria palustris PEL.</title>
        <authorList>
            <person name="Sharma G."/>
            <person name="Khatri I."/>
            <person name="Subramanian S."/>
        </authorList>
    </citation>
    <scope>NUCLEOTIDE SEQUENCE [LARGE SCALE GENOMIC DNA]</scope>
    <source>
        <strain evidence="7 8">PEL</strain>
    </source>
</reference>
<evidence type="ECO:0000313" key="8">
    <source>
        <dbReference type="Proteomes" id="UP000009877"/>
    </source>
</evidence>
<dbReference type="Gene3D" id="3.10.120.10">
    <property type="entry name" value="Cytochrome b5-like heme/steroid binding domain"/>
    <property type="match status" value="1"/>
</dbReference>
<feature type="domain" description="Cytochrome b5 heme-binding" evidence="6">
    <location>
        <begin position="188"/>
        <end position="265"/>
    </location>
</feature>
<dbReference type="RefSeq" id="WP_006214949.1">
    <property type="nucleotide sequence ID" value="NZ_ANHZ02000015.1"/>
</dbReference>
<dbReference type="PROSITE" id="PS50255">
    <property type="entry name" value="CYTOCHROME_B5_2"/>
    <property type="match status" value="1"/>
</dbReference>
<dbReference type="PRINTS" id="PR00363">
    <property type="entry name" value="CYTOCHROMEB5"/>
</dbReference>
<dbReference type="PANTHER" id="PTHR19359:SF95">
    <property type="entry name" value="CYTOCHROME B5 TYPE B"/>
    <property type="match status" value="1"/>
</dbReference>
<protein>
    <recommendedName>
        <fullName evidence="6">Cytochrome b5 heme-binding domain-containing protein</fullName>
    </recommendedName>
</protein>
<comment type="caution">
    <text evidence="7">The sequence shown here is derived from an EMBL/GenBank/DDBJ whole genome shotgun (WGS) entry which is preliminary data.</text>
</comment>
<sequence>MNSQIPLQTSPFTAVGDLPLHPLVVHLPVVVLPLTAILLIVAAVVPAVRRRVLGLSVIGAALGLAGVILALISGDAFAQQVGMPQQHADAANRLLAASIALFVLTTAWWISRVLAERKQRAEVEGSGAGALPTVLGALSAMTGAAVLIFAVQTGHTGAQAAWSGAMATNDPAGTSAEESSSAATESEAETYTMDEVAEHDGAESCWAAIDGGVYDLSDWIAQHPGGEGAIESLCGSDGTEAFTGQHEGSDRVAEQLAEFRIGELAA</sequence>
<dbReference type="GO" id="GO:0020037">
    <property type="term" value="F:heme binding"/>
    <property type="evidence" value="ECO:0007669"/>
    <property type="project" value="TreeGrafter"/>
</dbReference>
<evidence type="ECO:0000259" key="6">
    <source>
        <dbReference type="PROSITE" id="PS50255"/>
    </source>
</evidence>
<dbReference type="InterPro" id="IPR019251">
    <property type="entry name" value="DUF2231_TM"/>
</dbReference>
<dbReference type="InterPro" id="IPR036400">
    <property type="entry name" value="Cyt_B5-like_heme/steroid_sf"/>
</dbReference>
<feature type="transmembrane region" description="Helical" evidence="5">
    <location>
        <begin position="52"/>
        <end position="74"/>
    </location>
</feature>
<dbReference type="EMBL" id="ANHZ02000015">
    <property type="protein sequence ID" value="EME36359.1"/>
    <property type="molecule type" value="Genomic_DNA"/>
</dbReference>
<keyword evidence="1" id="KW-0349">Heme</keyword>
<evidence type="ECO:0000256" key="1">
    <source>
        <dbReference type="ARBA" id="ARBA00022617"/>
    </source>
</evidence>
<evidence type="ECO:0000256" key="3">
    <source>
        <dbReference type="ARBA" id="ARBA00023004"/>
    </source>
</evidence>
<dbReference type="SUPFAM" id="SSF55856">
    <property type="entry name" value="Cytochrome b5-like heme/steroid binding domain"/>
    <property type="match status" value="1"/>
</dbReference>
<keyword evidence="3" id="KW-0408">Iron</keyword>
<evidence type="ECO:0000256" key="5">
    <source>
        <dbReference type="SAM" id="Phobius"/>
    </source>
</evidence>
<proteinExistence type="inferred from homology"/>
<feature type="transmembrane region" description="Helical" evidence="5">
    <location>
        <begin position="20"/>
        <end position="45"/>
    </location>
</feature>
<dbReference type="GO" id="GO:0046872">
    <property type="term" value="F:metal ion binding"/>
    <property type="evidence" value="ECO:0007669"/>
    <property type="project" value="UniProtKB-KW"/>
</dbReference>
<dbReference type="InterPro" id="IPR001199">
    <property type="entry name" value="Cyt_B5-like_heme/steroid-bd"/>
</dbReference>
<evidence type="ECO:0000256" key="2">
    <source>
        <dbReference type="ARBA" id="ARBA00022723"/>
    </source>
</evidence>
<dbReference type="Pfam" id="PF09990">
    <property type="entry name" value="DUF2231"/>
    <property type="match status" value="1"/>
</dbReference>
<organism evidence="7 8">
    <name type="scientific">Kocuria palustris PEL</name>
    <dbReference type="NCBI Taxonomy" id="1236550"/>
    <lineage>
        <taxon>Bacteria</taxon>
        <taxon>Bacillati</taxon>
        <taxon>Actinomycetota</taxon>
        <taxon>Actinomycetes</taxon>
        <taxon>Micrococcales</taxon>
        <taxon>Micrococcaceae</taxon>
        <taxon>Kocuria</taxon>
    </lineage>
</organism>
<evidence type="ECO:0000256" key="4">
    <source>
        <dbReference type="ARBA" id="ARBA00038168"/>
    </source>
</evidence>
<keyword evidence="8" id="KW-1185">Reference proteome</keyword>
<dbReference type="AlphaFoldDB" id="M2YCK5"/>
<evidence type="ECO:0000313" key="7">
    <source>
        <dbReference type="EMBL" id="EME36359.1"/>
    </source>
</evidence>
<keyword evidence="5" id="KW-1133">Transmembrane helix</keyword>
<dbReference type="PANTHER" id="PTHR19359">
    <property type="entry name" value="CYTOCHROME B5"/>
    <property type="match status" value="1"/>
</dbReference>
<dbReference type="SMART" id="SM01117">
    <property type="entry name" value="Cyt-b5"/>
    <property type="match status" value="1"/>
</dbReference>
<feature type="transmembrane region" description="Helical" evidence="5">
    <location>
        <begin position="127"/>
        <end position="151"/>
    </location>
</feature>
<dbReference type="GO" id="GO:0016020">
    <property type="term" value="C:membrane"/>
    <property type="evidence" value="ECO:0007669"/>
    <property type="project" value="TreeGrafter"/>
</dbReference>
<comment type="similarity">
    <text evidence="4">Belongs to the cytochrome b5 family.</text>
</comment>
<dbReference type="Proteomes" id="UP000009877">
    <property type="component" value="Unassembled WGS sequence"/>
</dbReference>